<dbReference type="RefSeq" id="WP_149752806.1">
    <property type="nucleotide sequence ID" value="NZ_VRLW01000001.1"/>
</dbReference>
<dbReference type="Proteomes" id="UP000322699">
    <property type="component" value="Unassembled WGS sequence"/>
</dbReference>
<keyword evidence="2" id="KW-1185">Reference proteome</keyword>
<accession>A0A5B1CKX1</accession>
<comment type="caution">
    <text evidence="1">The sequence shown here is derived from an EMBL/GenBank/DDBJ whole genome shotgun (WGS) entry which is preliminary data.</text>
</comment>
<dbReference type="AlphaFoldDB" id="A0A5B1CKX1"/>
<organism evidence="1 2">
    <name type="scientific">Rubripirellula obstinata</name>
    <dbReference type="NCBI Taxonomy" id="406547"/>
    <lineage>
        <taxon>Bacteria</taxon>
        <taxon>Pseudomonadati</taxon>
        <taxon>Planctomycetota</taxon>
        <taxon>Planctomycetia</taxon>
        <taxon>Pirellulales</taxon>
        <taxon>Pirellulaceae</taxon>
        <taxon>Rubripirellula</taxon>
    </lineage>
</organism>
<evidence type="ECO:0000313" key="1">
    <source>
        <dbReference type="EMBL" id="KAA1260389.1"/>
    </source>
</evidence>
<name>A0A5B1CKX1_9BACT</name>
<evidence type="ECO:0000313" key="2">
    <source>
        <dbReference type="Proteomes" id="UP000322699"/>
    </source>
</evidence>
<gene>
    <name evidence="1" type="ORF">LF1_29290</name>
</gene>
<dbReference type="EMBL" id="VRLW01000001">
    <property type="protein sequence ID" value="KAA1260389.1"/>
    <property type="molecule type" value="Genomic_DNA"/>
</dbReference>
<proteinExistence type="predicted"/>
<protein>
    <submittedName>
        <fullName evidence="1">Uncharacterized protein</fullName>
    </submittedName>
</protein>
<reference evidence="1 2" key="1">
    <citation type="submission" date="2019-08" db="EMBL/GenBank/DDBJ databases">
        <title>Deep-cultivation of Planctomycetes and their phenomic and genomic characterization uncovers novel biology.</title>
        <authorList>
            <person name="Wiegand S."/>
            <person name="Jogler M."/>
            <person name="Boedeker C."/>
            <person name="Pinto D."/>
            <person name="Vollmers J."/>
            <person name="Rivas-Marin E."/>
            <person name="Kohn T."/>
            <person name="Peeters S.H."/>
            <person name="Heuer A."/>
            <person name="Rast P."/>
            <person name="Oberbeckmann S."/>
            <person name="Bunk B."/>
            <person name="Jeske O."/>
            <person name="Meyerdierks A."/>
            <person name="Storesund J.E."/>
            <person name="Kallscheuer N."/>
            <person name="Luecker S."/>
            <person name="Lage O.M."/>
            <person name="Pohl T."/>
            <person name="Merkel B.J."/>
            <person name="Hornburger P."/>
            <person name="Mueller R.-W."/>
            <person name="Bruemmer F."/>
            <person name="Labrenz M."/>
            <person name="Spormann A.M."/>
            <person name="Op Den Camp H."/>
            <person name="Overmann J."/>
            <person name="Amann R."/>
            <person name="Jetten M.S.M."/>
            <person name="Mascher T."/>
            <person name="Medema M.H."/>
            <person name="Devos D.P."/>
            <person name="Kaster A.-K."/>
            <person name="Ovreas L."/>
            <person name="Rohde M."/>
            <person name="Galperin M.Y."/>
            <person name="Jogler C."/>
        </authorList>
    </citation>
    <scope>NUCLEOTIDE SEQUENCE [LARGE SCALE GENOMIC DNA]</scope>
    <source>
        <strain evidence="1 2">LF1</strain>
    </source>
</reference>
<sequence>MGDVIREPVEHCKLQNEHCKLKILGKLYLLVNLRFSVFILQFAINTEAGQPQTPKVVQFPSTQTFSSAQAVPPKNAVTRYGPQKPADLDVYILARFPDGLRPTMGFPPNALHCLIQREKNSDIRVRKR</sequence>